<dbReference type="GO" id="GO:0005797">
    <property type="term" value="C:Golgi medial cisterna"/>
    <property type="evidence" value="ECO:0007669"/>
    <property type="project" value="TreeGrafter"/>
</dbReference>
<dbReference type="Proteomes" id="UP000054563">
    <property type="component" value="Unassembled WGS sequence"/>
</dbReference>
<dbReference type="GO" id="GO:0016020">
    <property type="term" value="C:membrane"/>
    <property type="evidence" value="ECO:0007669"/>
    <property type="project" value="TreeGrafter"/>
</dbReference>
<evidence type="ECO:0000313" key="1">
    <source>
        <dbReference type="EMBL" id="KMU83237.1"/>
    </source>
</evidence>
<dbReference type="PANTHER" id="PTHR21575:SF12">
    <property type="entry name" value="PROTEIN HID1"/>
    <property type="match status" value="1"/>
</dbReference>
<gene>
    <name evidence="1" type="ORF">CIHG_01019</name>
</gene>
<dbReference type="STRING" id="396776.A0A0J8RE99"/>
<accession>A0A0J8RE99</accession>
<name>A0A0J8RE99_COCIT</name>
<protein>
    <submittedName>
        <fullName evidence="1">Uncharacterized protein</fullName>
    </submittedName>
</protein>
<dbReference type="Pfam" id="PF12722">
    <property type="entry name" value="Hid1"/>
    <property type="match status" value="1"/>
</dbReference>
<dbReference type="InterPro" id="IPR026705">
    <property type="entry name" value="Hid-1/Ecm30"/>
</dbReference>
<reference evidence="2" key="1">
    <citation type="journal article" date="2010" name="Genome Res.">
        <title>Population genomic sequencing of Coccidioides fungi reveals recent hybridization and transposon control.</title>
        <authorList>
            <person name="Neafsey D.E."/>
            <person name="Barker B.M."/>
            <person name="Sharpton T.J."/>
            <person name="Stajich J.E."/>
            <person name="Park D.J."/>
            <person name="Whiston E."/>
            <person name="Hung C.-Y."/>
            <person name="McMahan C."/>
            <person name="White J."/>
            <person name="Sykes S."/>
            <person name="Heiman D."/>
            <person name="Young S."/>
            <person name="Zeng Q."/>
            <person name="Abouelleil A."/>
            <person name="Aftuck L."/>
            <person name="Bessette D."/>
            <person name="Brown A."/>
            <person name="FitzGerald M."/>
            <person name="Lui A."/>
            <person name="Macdonald J.P."/>
            <person name="Priest M."/>
            <person name="Orbach M.J."/>
            <person name="Galgiani J.N."/>
            <person name="Kirkland T.N."/>
            <person name="Cole G.T."/>
            <person name="Birren B.W."/>
            <person name="Henn M.R."/>
            <person name="Taylor J.W."/>
            <person name="Rounsley S.D."/>
        </authorList>
    </citation>
    <scope>NUCLEOTIDE SEQUENCE [LARGE SCALE GENOMIC DNA]</scope>
    <source>
        <strain evidence="2">H538.4</strain>
    </source>
</reference>
<organism evidence="1 2">
    <name type="scientific">Coccidioides immitis H538.4</name>
    <dbReference type="NCBI Taxonomy" id="396776"/>
    <lineage>
        <taxon>Eukaryota</taxon>
        <taxon>Fungi</taxon>
        <taxon>Dikarya</taxon>
        <taxon>Ascomycota</taxon>
        <taxon>Pezizomycotina</taxon>
        <taxon>Eurotiomycetes</taxon>
        <taxon>Eurotiomycetidae</taxon>
        <taxon>Onygenales</taxon>
        <taxon>Onygenaceae</taxon>
        <taxon>Coccidioides</taxon>
    </lineage>
</organism>
<dbReference type="PANTHER" id="PTHR21575">
    <property type="entry name" value="PROTEIN HID1"/>
    <property type="match status" value="1"/>
</dbReference>
<dbReference type="VEuPathDB" id="FungiDB:CIHG_01019"/>
<dbReference type="AlphaFoldDB" id="A0A0J8RE99"/>
<sequence>MGASESKLVFRQGIFRLSEEKGIPADDPYWAGFWELPESVEDVFTLFAPVDIRRTRDTSLGNLETLLLAVASRLTALRHHPSFPDHELAPPRDALNCIRVLTRILPFIYEAENLEEWEENFFWGERRKKTRQAQLAARVLVE</sequence>
<proteinExistence type="predicted"/>
<dbReference type="EMBL" id="DS016982">
    <property type="protein sequence ID" value="KMU83237.1"/>
    <property type="molecule type" value="Genomic_DNA"/>
</dbReference>
<evidence type="ECO:0000313" key="2">
    <source>
        <dbReference type="Proteomes" id="UP000054563"/>
    </source>
</evidence>
<dbReference type="GO" id="GO:0000138">
    <property type="term" value="C:Golgi trans cisterna"/>
    <property type="evidence" value="ECO:0007669"/>
    <property type="project" value="TreeGrafter"/>
</dbReference>